<gene>
    <name evidence="2" type="ORF">IAA55_05935</name>
</gene>
<sequence>MSGVYDNEEFFTAYGQMDRSRGGLEAAGEWYQLQPMFPELEGKDVLDLGCGYGWHCRYAAEQGAKRVLGIDLSSRMIEKAKSFGEDRRISYQVCDLESYEYPTETWDCVVSNLALHYVEDLGDIYRKIHRTLRPDGIFLFNIEHPVFTAGVGQDWMYDEEGHPICWPVDNYYFPGERLTHFLGCEVQKYHHTLTQILMGLLDAGFVIEAVEEAEPPKEMMGLPGMADELRRPMMLLVRGKKQS</sequence>
<proteinExistence type="predicted"/>
<dbReference type="InterPro" id="IPR029063">
    <property type="entry name" value="SAM-dependent_MTases_sf"/>
</dbReference>
<dbReference type="GO" id="GO:0032259">
    <property type="term" value="P:methylation"/>
    <property type="evidence" value="ECO:0007669"/>
    <property type="project" value="UniProtKB-KW"/>
</dbReference>
<reference evidence="2" key="1">
    <citation type="submission" date="2020-10" db="EMBL/GenBank/DDBJ databases">
        <authorList>
            <person name="Gilroy R."/>
        </authorList>
    </citation>
    <scope>NUCLEOTIDE SEQUENCE</scope>
    <source>
        <strain evidence="2">ChiSjej5B23-6657</strain>
    </source>
</reference>
<dbReference type="InterPro" id="IPR013216">
    <property type="entry name" value="Methyltransf_11"/>
</dbReference>
<dbReference type="Proteomes" id="UP000823912">
    <property type="component" value="Unassembled WGS sequence"/>
</dbReference>
<accession>A0A9D1JAU1</accession>
<protein>
    <submittedName>
        <fullName evidence="2">Methyltransferase domain-containing protein</fullName>
    </submittedName>
</protein>
<dbReference type="GO" id="GO:0008757">
    <property type="term" value="F:S-adenosylmethionine-dependent methyltransferase activity"/>
    <property type="evidence" value="ECO:0007669"/>
    <property type="project" value="InterPro"/>
</dbReference>
<dbReference type="Pfam" id="PF08241">
    <property type="entry name" value="Methyltransf_11"/>
    <property type="match status" value="1"/>
</dbReference>
<dbReference type="Gene3D" id="3.40.50.150">
    <property type="entry name" value="Vaccinia Virus protein VP39"/>
    <property type="match status" value="1"/>
</dbReference>
<dbReference type="PANTHER" id="PTHR43861">
    <property type="entry name" value="TRANS-ACONITATE 2-METHYLTRANSFERASE-RELATED"/>
    <property type="match status" value="1"/>
</dbReference>
<keyword evidence="2" id="KW-0808">Transferase</keyword>
<name>A0A9D1JAU1_9FIRM</name>
<keyword evidence="2" id="KW-0489">Methyltransferase</keyword>
<evidence type="ECO:0000313" key="2">
    <source>
        <dbReference type="EMBL" id="HIR70802.1"/>
    </source>
</evidence>
<dbReference type="AlphaFoldDB" id="A0A9D1JAU1"/>
<evidence type="ECO:0000259" key="1">
    <source>
        <dbReference type="Pfam" id="PF08241"/>
    </source>
</evidence>
<evidence type="ECO:0000313" key="3">
    <source>
        <dbReference type="Proteomes" id="UP000823912"/>
    </source>
</evidence>
<dbReference type="CDD" id="cd02440">
    <property type="entry name" value="AdoMet_MTases"/>
    <property type="match status" value="1"/>
</dbReference>
<organism evidence="2 3">
    <name type="scientific">Candidatus Pullilachnospira gallistercoris</name>
    <dbReference type="NCBI Taxonomy" id="2840911"/>
    <lineage>
        <taxon>Bacteria</taxon>
        <taxon>Bacillati</taxon>
        <taxon>Bacillota</taxon>
        <taxon>Clostridia</taxon>
        <taxon>Lachnospirales</taxon>
        <taxon>Lachnospiraceae</taxon>
        <taxon>Lachnospiraceae incertae sedis</taxon>
        <taxon>Candidatus Pullilachnospira</taxon>
    </lineage>
</organism>
<comment type="caution">
    <text evidence="2">The sequence shown here is derived from an EMBL/GenBank/DDBJ whole genome shotgun (WGS) entry which is preliminary data.</text>
</comment>
<reference evidence="2" key="2">
    <citation type="journal article" date="2021" name="PeerJ">
        <title>Extensive microbial diversity within the chicken gut microbiome revealed by metagenomics and culture.</title>
        <authorList>
            <person name="Gilroy R."/>
            <person name="Ravi A."/>
            <person name="Getino M."/>
            <person name="Pursley I."/>
            <person name="Horton D.L."/>
            <person name="Alikhan N.F."/>
            <person name="Baker D."/>
            <person name="Gharbi K."/>
            <person name="Hall N."/>
            <person name="Watson M."/>
            <person name="Adriaenssens E.M."/>
            <person name="Foster-Nyarko E."/>
            <person name="Jarju S."/>
            <person name="Secka A."/>
            <person name="Antonio M."/>
            <person name="Oren A."/>
            <person name="Chaudhuri R.R."/>
            <person name="La Ragione R."/>
            <person name="Hildebrand F."/>
            <person name="Pallen M.J."/>
        </authorList>
    </citation>
    <scope>NUCLEOTIDE SEQUENCE</scope>
    <source>
        <strain evidence="2">ChiSjej5B23-6657</strain>
    </source>
</reference>
<feature type="domain" description="Methyltransferase type 11" evidence="1">
    <location>
        <begin position="46"/>
        <end position="140"/>
    </location>
</feature>
<dbReference type="SUPFAM" id="SSF53335">
    <property type="entry name" value="S-adenosyl-L-methionine-dependent methyltransferases"/>
    <property type="match status" value="1"/>
</dbReference>
<dbReference type="EMBL" id="DVHM01000095">
    <property type="protein sequence ID" value="HIR70802.1"/>
    <property type="molecule type" value="Genomic_DNA"/>
</dbReference>